<evidence type="ECO:0000256" key="9">
    <source>
        <dbReference type="ARBA" id="ARBA00022842"/>
    </source>
</evidence>
<dbReference type="GO" id="GO:0005886">
    <property type="term" value="C:plasma membrane"/>
    <property type="evidence" value="ECO:0007669"/>
    <property type="project" value="TreeGrafter"/>
</dbReference>
<evidence type="ECO:0000256" key="8">
    <source>
        <dbReference type="ARBA" id="ARBA00022840"/>
    </source>
</evidence>
<dbReference type="InterPro" id="IPR005218">
    <property type="entry name" value="Diacylglycerol/lipid_kinase"/>
</dbReference>
<evidence type="ECO:0000256" key="5">
    <source>
        <dbReference type="ARBA" id="ARBA00022723"/>
    </source>
</evidence>
<dbReference type="NCBIfam" id="TIGR00147">
    <property type="entry name" value="YegS/Rv2252/BmrU family lipid kinase"/>
    <property type="match status" value="1"/>
</dbReference>
<comment type="similarity">
    <text evidence="2">Belongs to the diacylglycerol/lipid kinase family.</text>
</comment>
<dbReference type="InterPro" id="IPR050187">
    <property type="entry name" value="Lipid_Phosphate_FormReg"/>
</dbReference>
<dbReference type="InterPro" id="IPR001206">
    <property type="entry name" value="Diacylglycerol_kinase_cat_dom"/>
</dbReference>
<keyword evidence="11" id="KW-0594">Phospholipid biosynthesis</keyword>
<keyword evidence="9" id="KW-0460">Magnesium</keyword>
<keyword evidence="12" id="KW-1208">Phospholipid metabolism</keyword>
<evidence type="ECO:0000313" key="15">
    <source>
        <dbReference type="Proteomes" id="UP000824130"/>
    </source>
</evidence>
<comment type="caution">
    <text evidence="14">The sequence shown here is derived from an EMBL/GenBank/DDBJ whole genome shotgun (WGS) entry which is preliminary data.</text>
</comment>
<dbReference type="GO" id="GO:0008654">
    <property type="term" value="P:phospholipid biosynthetic process"/>
    <property type="evidence" value="ECO:0007669"/>
    <property type="project" value="UniProtKB-KW"/>
</dbReference>
<dbReference type="SUPFAM" id="SSF111331">
    <property type="entry name" value="NAD kinase/diacylglycerol kinase-like"/>
    <property type="match status" value="1"/>
</dbReference>
<keyword evidence="10" id="KW-0443">Lipid metabolism</keyword>
<name>A0A9D1SU89_9FIRM</name>
<evidence type="ECO:0000313" key="14">
    <source>
        <dbReference type="EMBL" id="HIU95560.1"/>
    </source>
</evidence>
<accession>A0A9D1SU89</accession>
<dbReference type="InterPro" id="IPR017438">
    <property type="entry name" value="ATP-NAD_kinase_N"/>
</dbReference>
<evidence type="ECO:0000256" key="3">
    <source>
        <dbReference type="ARBA" id="ARBA00022516"/>
    </source>
</evidence>
<evidence type="ECO:0000256" key="12">
    <source>
        <dbReference type="ARBA" id="ARBA00023264"/>
    </source>
</evidence>
<keyword evidence="7 14" id="KW-0418">Kinase</keyword>
<keyword evidence="4" id="KW-0808">Transferase</keyword>
<dbReference type="EMBL" id="DVOB01000055">
    <property type="protein sequence ID" value="HIU95560.1"/>
    <property type="molecule type" value="Genomic_DNA"/>
</dbReference>
<dbReference type="InterPro" id="IPR016064">
    <property type="entry name" value="NAD/diacylglycerol_kinase_sf"/>
</dbReference>
<evidence type="ECO:0000256" key="10">
    <source>
        <dbReference type="ARBA" id="ARBA00023098"/>
    </source>
</evidence>
<dbReference type="Proteomes" id="UP000824130">
    <property type="component" value="Unassembled WGS sequence"/>
</dbReference>
<dbReference type="Pfam" id="PF00781">
    <property type="entry name" value="DAGK_cat"/>
    <property type="match status" value="1"/>
</dbReference>
<evidence type="ECO:0000256" key="1">
    <source>
        <dbReference type="ARBA" id="ARBA00001946"/>
    </source>
</evidence>
<sequence>MAEGKKTDKILLYYNAHSGSGVFKNNLDYIVDRCQEAGYQVVPVRAAKGIVIDKVMGEIDPGEFSRVIAAGGDGTINLCVNAMVRHDIHLPLAILPAGTANDFAYYFELPNEINYQLDIALGNKTTSVDVGVVNNRYFVNVTALGALIDVSQKTDPNLKNAIGTLAYYLKAVTEIPQIRALPVKLITPDKVYEEEIYFMVVMNGESAGGFRKLSPESYMNDGKLDVIAFRKMPIVELGPMLFEVVQGRHPNNKHVLYFQTDELTIESEENISTDIDGEHGEKLPLNFSVLHNRLEVFVSEKTWKYDD</sequence>
<reference evidence="14" key="1">
    <citation type="submission" date="2020-10" db="EMBL/GenBank/DDBJ databases">
        <authorList>
            <person name="Gilroy R."/>
        </authorList>
    </citation>
    <scope>NUCLEOTIDE SEQUENCE</scope>
    <source>
        <strain evidence="14">ChiSjej4B22-8349</strain>
    </source>
</reference>
<reference evidence="14" key="2">
    <citation type="journal article" date="2021" name="PeerJ">
        <title>Extensive microbial diversity within the chicken gut microbiome revealed by metagenomics and culture.</title>
        <authorList>
            <person name="Gilroy R."/>
            <person name="Ravi A."/>
            <person name="Getino M."/>
            <person name="Pursley I."/>
            <person name="Horton D.L."/>
            <person name="Alikhan N.F."/>
            <person name="Baker D."/>
            <person name="Gharbi K."/>
            <person name="Hall N."/>
            <person name="Watson M."/>
            <person name="Adriaenssens E.M."/>
            <person name="Foster-Nyarko E."/>
            <person name="Jarju S."/>
            <person name="Secka A."/>
            <person name="Antonio M."/>
            <person name="Oren A."/>
            <person name="Chaudhuri R.R."/>
            <person name="La Ragione R."/>
            <person name="Hildebrand F."/>
            <person name="Pallen M.J."/>
        </authorList>
    </citation>
    <scope>NUCLEOTIDE SEQUENCE</scope>
    <source>
        <strain evidence="14">ChiSjej4B22-8349</strain>
    </source>
</reference>
<proteinExistence type="inferred from homology"/>
<dbReference type="GO" id="GO:0004143">
    <property type="term" value="F:ATP-dependent diacylglycerol kinase activity"/>
    <property type="evidence" value="ECO:0007669"/>
    <property type="project" value="TreeGrafter"/>
</dbReference>
<protein>
    <submittedName>
        <fullName evidence="14">YegS/Rv2252/BmrU family lipid kinase</fullName>
    </submittedName>
</protein>
<dbReference type="PANTHER" id="PTHR12358">
    <property type="entry name" value="SPHINGOSINE KINASE"/>
    <property type="match status" value="1"/>
</dbReference>
<feature type="domain" description="DAGKc" evidence="13">
    <location>
        <begin position="5"/>
        <end position="137"/>
    </location>
</feature>
<dbReference type="PROSITE" id="PS50146">
    <property type="entry name" value="DAGK"/>
    <property type="match status" value="1"/>
</dbReference>
<evidence type="ECO:0000256" key="7">
    <source>
        <dbReference type="ARBA" id="ARBA00022777"/>
    </source>
</evidence>
<dbReference type="PANTHER" id="PTHR12358:SF106">
    <property type="entry name" value="LIPID KINASE YEGS"/>
    <property type="match status" value="1"/>
</dbReference>
<evidence type="ECO:0000259" key="13">
    <source>
        <dbReference type="PROSITE" id="PS50146"/>
    </source>
</evidence>
<gene>
    <name evidence="14" type="ORF">IAD25_02455</name>
</gene>
<dbReference type="GO" id="GO:0005524">
    <property type="term" value="F:ATP binding"/>
    <property type="evidence" value="ECO:0007669"/>
    <property type="project" value="UniProtKB-KW"/>
</dbReference>
<keyword evidence="3" id="KW-0444">Lipid biosynthesis</keyword>
<organism evidence="14 15">
    <name type="scientific">Candidatus Allocopromorpha excrementipullorum</name>
    <dbReference type="NCBI Taxonomy" id="2840743"/>
    <lineage>
        <taxon>Bacteria</taxon>
        <taxon>Bacillati</taxon>
        <taxon>Bacillota</taxon>
        <taxon>Clostridia</taxon>
        <taxon>Eubacteriales</taxon>
        <taxon>Eubacteriaceae</taxon>
        <taxon>Eubacteriaceae incertae sedis</taxon>
        <taxon>Candidatus Allocopromorpha</taxon>
    </lineage>
</organism>
<dbReference type="SMART" id="SM00046">
    <property type="entry name" value="DAGKc"/>
    <property type="match status" value="1"/>
</dbReference>
<dbReference type="Gene3D" id="2.60.200.40">
    <property type="match status" value="1"/>
</dbReference>
<keyword evidence="8" id="KW-0067">ATP-binding</keyword>
<dbReference type="AlphaFoldDB" id="A0A9D1SU89"/>
<dbReference type="GO" id="GO:0046872">
    <property type="term" value="F:metal ion binding"/>
    <property type="evidence" value="ECO:0007669"/>
    <property type="project" value="UniProtKB-KW"/>
</dbReference>
<evidence type="ECO:0000256" key="6">
    <source>
        <dbReference type="ARBA" id="ARBA00022741"/>
    </source>
</evidence>
<keyword evidence="6" id="KW-0547">Nucleotide-binding</keyword>
<evidence type="ECO:0000256" key="4">
    <source>
        <dbReference type="ARBA" id="ARBA00022679"/>
    </source>
</evidence>
<evidence type="ECO:0000256" key="11">
    <source>
        <dbReference type="ARBA" id="ARBA00023209"/>
    </source>
</evidence>
<comment type="cofactor">
    <cofactor evidence="1">
        <name>Mg(2+)</name>
        <dbReference type="ChEBI" id="CHEBI:18420"/>
    </cofactor>
</comment>
<dbReference type="Pfam" id="PF19279">
    <property type="entry name" value="YegS_C"/>
    <property type="match status" value="1"/>
</dbReference>
<keyword evidence="5" id="KW-0479">Metal-binding</keyword>
<dbReference type="Gene3D" id="3.40.50.10330">
    <property type="entry name" value="Probable inorganic polyphosphate/atp-NAD kinase, domain 1"/>
    <property type="match status" value="1"/>
</dbReference>
<dbReference type="InterPro" id="IPR045540">
    <property type="entry name" value="YegS/DAGK_C"/>
</dbReference>
<evidence type="ECO:0000256" key="2">
    <source>
        <dbReference type="ARBA" id="ARBA00005983"/>
    </source>
</evidence>